<keyword evidence="3" id="KW-0547">Nucleotide-binding</keyword>
<gene>
    <name evidence="6" type="ORF">HAV22_03045</name>
</gene>
<keyword evidence="1" id="KW-0813">Transport</keyword>
<evidence type="ECO:0000259" key="5">
    <source>
        <dbReference type="PROSITE" id="PS50893"/>
    </source>
</evidence>
<dbReference type="Proteomes" id="UP000716322">
    <property type="component" value="Unassembled WGS sequence"/>
</dbReference>
<protein>
    <submittedName>
        <fullName evidence="6">ABC transporter ATP-binding protein</fullName>
    </submittedName>
</protein>
<sequence length="206" mass="21943">MLRFENVCKSYGSRTVLHERTGRFAPGAYALRGPNGIGKSTLLRVLAGVDEADGGDIVIDGQSLLAQPAAAKARLSYAPDECPVYPFVTGRELLAFVAWAKRCAVPDDVMDIVGRFGLARHLDTRCGAMSLGTQKKLMLAAAWIGDPAVLLLDEPSNGLDADARAVLVALLAARRETSVVFMSTHDRAFADAVGAAVVEFEALAQR</sequence>
<dbReference type="PANTHER" id="PTHR42939">
    <property type="entry name" value="ABC TRANSPORTER ATP-BINDING PROTEIN ALBC-RELATED"/>
    <property type="match status" value="1"/>
</dbReference>
<evidence type="ECO:0000256" key="1">
    <source>
        <dbReference type="ARBA" id="ARBA00022448"/>
    </source>
</evidence>
<dbReference type="InterPro" id="IPR051782">
    <property type="entry name" value="ABC_Transporter_VariousFunc"/>
</dbReference>
<evidence type="ECO:0000256" key="3">
    <source>
        <dbReference type="ARBA" id="ARBA00022741"/>
    </source>
</evidence>
<dbReference type="InterPro" id="IPR003439">
    <property type="entry name" value="ABC_transporter-like_ATP-bd"/>
</dbReference>
<dbReference type="EMBL" id="JAAQOM010000002">
    <property type="protein sequence ID" value="NIA52634.1"/>
    <property type="molecule type" value="Genomic_DNA"/>
</dbReference>
<reference evidence="6 7" key="1">
    <citation type="submission" date="2020-03" db="EMBL/GenBank/DDBJ databases">
        <title>Genome sequence of strain Massilia sp. TW-1.</title>
        <authorList>
            <person name="Chaudhary D.K."/>
        </authorList>
    </citation>
    <scope>NUCLEOTIDE SEQUENCE [LARGE SCALE GENOMIC DNA]</scope>
    <source>
        <strain evidence="6 7">TW-1</strain>
    </source>
</reference>
<dbReference type="SUPFAM" id="SSF52540">
    <property type="entry name" value="P-loop containing nucleoside triphosphate hydrolases"/>
    <property type="match status" value="1"/>
</dbReference>
<dbReference type="InterPro" id="IPR027417">
    <property type="entry name" value="P-loop_NTPase"/>
</dbReference>
<dbReference type="Gene3D" id="3.40.50.300">
    <property type="entry name" value="P-loop containing nucleotide triphosphate hydrolases"/>
    <property type="match status" value="1"/>
</dbReference>
<keyword evidence="7" id="KW-1185">Reference proteome</keyword>
<dbReference type="PROSITE" id="PS50893">
    <property type="entry name" value="ABC_TRANSPORTER_2"/>
    <property type="match status" value="1"/>
</dbReference>
<name>A0ABX0P7I2_9BURK</name>
<evidence type="ECO:0000313" key="6">
    <source>
        <dbReference type="EMBL" id="NIA52634.1"/>
    </source>
</evidence>
<keyword evidence="2" id="KW-0472">Membrane</keyword>
<dbReference type="Pfam" id="PF00005">
    <property type="entry name" value="ABC_tran"/>
    <property type="match status" value="1"/>
</dbReference>
<organism evidence="6 7">
    <name type="scientific">Telluria antibiotica</name>
    <dbReference type="NCBI Taxonomy" id="2717319"/>
    <lineage>
        <taxon>Bacteria</taxon>
        <taxon>Pseudomonadati</taxon>
        <taxon>Pseudomonadota</taxon>
        <taxon>Betaproteobacteria</taxon>
        <taxon>Burkholderiales</taxon>
        <taxon>Oxalobacteraceae</taxon>
        <taxon>Telluria group</taxon>
        <taxon>Telluria</taxon>
    </lineage>
</organism>
<dbReference type="SMART" id="SM00382">
    <property type="entry name" value="AAA"/>
    <property type="match status" value="1"/>
</dbReference>
<dbReference type="PANTHER" id="PTHR42939:SF1">
    <property type="entry name" value="ABC TRANSPORTER ATP-BINDING PROTEIN ALBC-RELATED"/>
    <property type="match status" value="1"/>
</dbReference>
<evidence type="ECO:0000313" key="7">
    <source>
        <dbReference type="Proteomes" id="UP000716322"/>
    </source>
</evidence>
<comment type="caution">
    <text evidence="6">The sequence shown here is derived from an EMBL/GenBank/DDBJ whole genome shotgun (WGS) entry which is preliminary data.</text>
</comment>
<keyword evidence="2" id="KW-1003">Cell membrane</keyword>
<dbReference type="InterPro" id="IPR003593">
    <property type="entry name" value="AAA+_ATPase"/>
</dbReference>
<evidence type="ECO:0000256" key="2">
    <source>
        <dbReference type="ARBA" id="ARBA00022475"/>
    </source>
</evidence>
<dbReference type="RefSeq" id="WP_166856429.1">
    <property type="nucleotide sequence ID" value="NZ_JAAQOM010000002.1"/>
</dbReference>
<dbReference type="GO" id="GO:0005524">
    <property type="term" value="F:ATP binding"/>
    <property type="evidence" value="ECO:0007669"/>
    <property type="project" value="UniProtKB-KW"/>
</dbReference>
<proteinExistence type="predicted"/>
<keyword evidence="4 6" id="KW-0067">ATP-binding</keyword>
<accession>A0ABX0P7I2</accession>
<feature type="domain" description="ABC transporter" evidence="5">
    <location>
        <begin position="2"/>
        <end position="205"/>
    </location>
</feature>
<evidence type="ECO:0000256" key="4">
    <source>
        <dbReference type="ARBA" id="ARBA00022840"/>
    </source>
</evidence>